<proteinExistence type="predicted"/>
<sequence>MMGAMWFFVVCFIWLMGFSLLAEIWFYEEEQEL</sequence>
<evidence type="ECO:0000256" key="1">
    <source>
        <dbReference type="SAM" id="Phobius"/>
    </source>
</evidence>
<keyword evidence="1" id="KW-0812">Transmembrane</keyword>
<evidence type="ECO:0000313" key="3">
    <source>
        <dbReference type="Proteomes" id="UP000218287"/>
    </source>
</evidence>
<gene>
    <name evidence="2" type="ORF">NIES21_10580</name>
</gene>
<evidence type="ECO:0000313" key="2">
    <source>
        <dbReference type="EMBL" id="BAY15243.1"/>
    </source>
</evidence>
<dbReference type="AlphaFoldDB" id="A0A1Z4GCH7"/>
<protein>
    <submittedName>
        <fullName evidence="2">Uncharacterized protein</fullName>
    </submittedName>
</protein>
<dbReference type="EMBL" id="AP018174">
    <property type="protein sequence ID" value="BAY15243.1"/>
    <property type="molecule type" value="Genomic_DNA"/>
</dbReference>
<dbReference type="Proteomes" id="UP000218287">
    <property type="component" value="Chromosome"/>
</dbReference>
<feature type="transmembrane region" description="Helical" evidence="1">
    <location>
        <begin position="6"/>
        <end position="27"/>
    </location>
</feature>
<keyword evidence="1" id="KW-1133">Transmembrane helix</keyword>
<name>A0A1Z4GCH7_9CYAN</name>
<organism evidence="2 3">
    <name type="scientific">Anabaenopsis circularis NIES-21</name>
    <dbReference type="NCBI Taxonomy" id="1085406"/>
    <lineage>
        <taxon>Bacteria</taxon>
        <taxon>Bacillati</taxon>
        <taxon>Cyanobacteriota</taxon>
        <taxon>Cyanophyceae</taxon>
        <taxon>Nostocales</taxon>
        <taxon>Nodulariaceae</taxon>
        <taxon>Anabaenopsis</taxon>
    </lineage>
</organism>
<reference evidence="2 3" key="1">
    <citation type="submission" date="2017-06" db="EMBL/GenBank/DDBJ databases">
        <title>Genome sequencing of cyanobaciteial culture collection at National Institute for Environmental Studies (NIES).</title>
        <authorList>
            <person name="Hirose Y."/>
            <person name="Shimura Y."/>
            <person name="Fujisawa T."/>
            <person name="Nakamura Y."/>
            <person name="Kawachi M."/>
        </authorList>
    </citation>
    <scope>NUCLEOTIDE SEQUENCE [LARGE SCALE GENOMIC DNA]</scope>
    <source>
        <strain evidence="2 3">NIES-21</strain>
    </source>
</reference>
<keyword evidence="1" id="KW-0472">Membrane</keyword>
<accession>A0A1Z4GCH7</accession>
<keyword evidence="3" id="KW-1185">Reference proteome</keyword>